<evidence type="ECO:0000313" key="3">
    <source>
        <dbReference type="EMBL" id="SIS63214.1"/>
    </source>
</evidence>
<dbReference type="InterPro" id="IPR000994">
    <property type="entry name" value="Pept_M24"/>
</dbReference>
<dbReference type="SUPFAM" id="SSF53092">
    <property type="entry name" value="Creatinase/prolidase N-terminal domain"/>
    <property type="match status" value="1"/>
</dbReference>
<dbReference type="PANTHER" id="PTHR46112">
    <property type="entry name" value="AMINOPEPTIDASE"/>
    <property type="match status" value="1"/>
</dbReference>
<evidence type="ECO:0000259" key="2">
    <source>
        <dbReference type="Pfam" id="PF01321"/>
    </source>
</evidence>
<dbReference type="Pfam" id="PF00557">
    <property type="entry name" value="Peptidase_M24"/>
    <property type="match status" value="1"/>
</dbReference>
<gene>
    <name evidence="3" type="ORF">SAMN05421790_103185</name>
</gene>
<evidence type="ECO:0000313" key="4">
    <source>
        <dbReference type="Proteomes" id="UP000186795"/>
    </source>
</evidence>
<dbReference type="InterPro" id="IPR029149">
    <property type="entry name" value="Creatin/AminoP/Spt16_N"/>
</dbReference>
<dbReference type="CDD" id="cd01066">
    <property type="entry name" value="APP_MetAP"/>
    <property type="match status" value="1"/>
</dbReference>
<reference evidence="4" key="1">
    <citation type="submission" date="2017-01" db="EMBL/GenBank/DDBJ databases">
        <authorList>
            <person name="Varghese N."/>
            <person name="Submissions S."/>
        </authorList>
    </citation>
    <scope>NUCLEOTIDE SEQUENCE [LARGE SCALE GENOMIC DNA]</scope>
    <source>
        <strain evidence="4">DSM 45196</strain>
    </source>
</reference>
<name>A0A1N7KNU0_9BACL</name>
<proteinExistence type="predicted"/>
<evidence type="ECO:0000259" key="1">
    <source>
        <dbReference type="Pfam" id="PF00557"/>
    </source>
</evidence>
<sequence length="407" mass="45673">MYGILPFYVSEYTERLEKVKRRMEQMGIEVLLVSDPANIHYLSGYDGWSFYVPQLLVVIGEEEQPIWIGRNQDANGARLTTWFHPDRIIPYPEEYVQAAERHPMDFVVDVLRRLDQAGRRIGVELDAYYFTARSFEQLKKGLPNARFQDAMLLVNRVRMVKSEQEIEYMQRAARIAEEAMGAGIGAIGAGVRECDAAARISFAQICGTPDFGGDYPSIVPLLPSGIKTSTPHLTWSDSTYQEGDVVILELAGCHRRYHSPLARTAVIGKVPTPVKDLAEVVGEGLNAALEAVKPGTTCEEVEAAWRRVIQPRGYRKDSRLGYSVGLNYPPDWGEHTASIRAGDRTILQPNMTFHLIAGIWLDQFGIELSETFRVTETGCEVLARYPRELIQLPKRALATLPMEENGA</sequence>
<keyword evidence="4" id="KW-1185">Reference proteome</keyword>
<feature type="domain" description="Creatinase N-terminal" evidence="2">
    <location>
        <begin position="15"/>
        <end position="160"/>
    </location>
</feature>
<dbReference type="Gene3D" id="3.40.350.10">
    <property type="entry name" value="Creatinase/prolidase N-terminal domain"/>
    <property type="match status" value="1"/>
</dbReference>
<organism evidence="3 4">
    <name type="scientific">Kroppenstedtia eburnea</name>
    <dbReference type="NCBI Taxonomy" id="714067"/>
    <lineage>
        <taxon>Bacteria</taxon>
        <taxon>Bacillati</taxon>
        <taxon>Bacillota</taxon>
        <taxon>Bacilli</taxon>
        <taxon>Bacillales</taxon>
        <taxon>Thermoactinomycetaceae</taxon>
        <taxon>Kroppenstedtia</taxon>
    </lineage>
</organism>
<dbReference type="InterPro" id="IPR050659">
    <property type="entry name" value="Peptidase_M24B"/>
</dbReference>
<protein>
    <submittedName>
        <fullName evidence="3">Xaa-Pro dipeptidase</fullName>
    </submittedName>
</protein>
<dbReference type="InterPro" id="IPR036005">
    <property type="entry name" value="Creatinase/aminopeptidase-like"/>
</dbReference>
<dbReference type="SUPFAM" id="SSF55920">
    <property type="entry name" value="Creatinase/aminopeptidase"/>
    <property type="match status" value="1"/>
</dbReference>
<dbReference type="PANTHER" id="PTHR46112:SF3">
    <property type="entry name" value="AMINOPEPTIDASE YPDF"/>
    <property type="match status" value="1"/>
</dbReference>
<accession>A0A1N7KNU0</accession>
<dbReference type="AlphaFoldDB" id="A0A1N7KNU0"/>
<feature type="domain" description="Peptidase M24" evidence="1">
    <location>
        <begin position="167"/>
        <end position="376"/>
    </location>
</feature>
<dbReference type="Gene3D" id="3.90.230.10">
    <property type="entry name" value="Creatinase/methionine aminopeptidase superfamily"/>
    <property type="match status" value="1"/>
</dbReference>
<dbReference type="InterPro" id="IPR000587">
    <property type="entry name" value="Creatinase_N"/>
</dbReference>
<dbReference type="Pfam" id="PF01321">
    <property type="entry name" value="Creatinase_N"/>
    <property type="match status" value="1"/>
</dbReference>
<dbReference type="EMBL" id="FTOD01000003">
    <property type="protein sequence ID" value="SIS63214.1"/>
    <property type="molecule type" value="Genomic_DNA"/>
</dbReference>
<dbReference type="Proteomes" id="UP000186795">
    <property type="component" value="Unassembled WGS sequence"/>
</dbReference>